<keyword evidence="8" id="KW-0479">Metal-binding</keyword>
<keyword evidence="13" id="KW-0100">Branched-chain amino acid biosynthesis</keyword>
<keyword evidence="17" id="KW-1185">Reference proteome</keyword>
<dbReference type="Proteomes" id="UP000315914">
    <property type="component" value="Unassembled WGS sequence"/>
</dbReference>
<evidence type="ECO:0000256" key="3">
    <source>
        <dbReference type="ARBA" id="ARBA00008319"/>
    </source>
</evidence>
<evidence type="ECO:0000256" key="11">
    <source>
        <dbReference type="ARBA" id="ARBA00023027"/>
    </source>
</evidence>
<sequence length="359" mass="38352">MSANNAFHIAVLAGDGIGPEVMAPALEVLRKVGAKSGLGFRFTEAPAGANNYLATGKSMPDTTIKLCEEADAILLGACGLPSVRYPDNTEIAPQIELRFIFDLYAGVRPARLIPGVPSPIVGADKRGIDLVVIRESTEGLFASMGKGVVTHEDARETMVITRKTSERLFEFSFRLAERRKARGKPGMLTCVDKANVFKAFAFFRGIFDEIEKKHPGVKSDRLYVDACSAMLVKRPWDFDVMVMENMFGDIVSDITASLIGGLGMAPSADIGDKYAVFQPCHGTAPDIMGQGKANPTGMILSAAMMLDWLAEKHGVESAAEAGQTIERAVDQVYAGGIKPMEFGGSNGTADITKAVLGAL</sequence>
<comment type="subunit">
    <text evidence="4">Homodimer.</text>
</comment>
<dbReference type="FunFam" id="3.40.718.10:FF:000006">
    <property type="entry name" value="3-isopropylmalate dehydrogenase"/>
    <property type="match status" value="1"/>
</dbReference>
<dbReference type="OrthoDB" id="9767905at2"/>
<dbReference type="Gene3D" id="3.40.718.10">
    <property type="entry name" value="Isopropylmalate Dehydrogenase"/>
    <property type="match status" value="1"/>
</dbReference>
<keyword evidence="7" id="KW-0028">Amino-acid biosynthesis</keyword>
<evidence type="ECO:0000256" key="10">
    <source>
        <dbReference type="ARBA" id="ARBA00023002"/>
    </source>
</evidence>
<dbReference type="AlphaFoldDB" id="A0A560JH94"/>
<dbReference type="GO" id="GO:0003862">
    <property type="term" value="F:3-isopropylmalate dehydrogenase activity"/>
    <property type="evidence" value="ECO:0007669"/>
    <property type="project" value="UniProtKB-EC"/>
</dbReference>
<keyword evidence="9" id="KW-0460">Magnesium</keyword>
<evidence type="ECO:0000256" key="1">
    <source>
        <dbReference type="ARBA" id="ARBA00001936"/>
    </source>
</evidence>
<dbReference type="RefSeq" id="WP_080138949.1">
    <property type="nucleotide sequence ID" value="NZ_LWIG01000043.1"/>
</dbReference>
<evidence type="ECO:0000256" key="7">
    <source>
        <dbReference type="ARBA" id="ARBA00022605"/>
    </source>
</evidence>
<reference evidence="16 17" key="1">
    <citation type="submission" date="2019-06" db="EMBL/GenBank/DDBJ databases">
        <title>Genomic Encyclopedia of Type Strains, Phase IV (KMG-V): Genome sequencing to study the core and pangenomes of soil and plant-associated prokaryotes.</title>
        <authorList>
            <person name="Whitman W."/>
        </authorList>
    </citation>
    <scope>NUCLEOTIDE SEQUENCE [LARGE SCALE GENOMIC DNA]</scope>
    <source>
        <strain evidence="16 17">BR 10556</strain>
    </source>
</reference>
<dbReference type="InterPro" id="IPR024084">
    <property type="entry name" value="IsoPropMal-DH-like_dom"/>
</dbReference>
<dbReference type="PROSITE" id="PS00470">
    <property type="entry name" value="IDH_IMDH"/>
    <property type="match status" value="1"/>
</dbReference>
<evidence type="ECO:0000256" key="12">
    <source>
        <dbReference type="ARBA" id="ARBA00023211"/>
    </source>
</evidence>
<evidence type="ECO:0000256" key="14">
    <source>
        <dbReference type="ARBA" id="ARBA00033138"/>
    </source>
</evidence>
<dbReference type="GO" id="GO:0000287">
    <property type="term" value="F:magnesium ion binding"/>
    <property type="evidence" value="ECO:0007669"/>
    <property type="project" value="InterPro"/>
</dbReference>
<dbReference type="EC" id="1.1.1.85" evidence="5"/>
<keyword evidence="10" id="KW-0560">Oxidoreductase</keyword>
<organism evidence="16 17">
    <name type="scientific">Bradyrhizobium sacchari</name>
    <dbReference type="NCBI Taxonomy" id="1399419"/>
    <lineage>
        <taxon>Bacteria</taxon>
        <taxon>Pseudomonadati</taxon>
        <taxon>Pseudomonadota</taxon>
        <taxon>Alphaproteobacteria</taxon>
        <taxon>Hyphomicrobiales</taxon>
        <taxon>Nitrobacteraceae</taxon>
        <taxon>Bradyrhizobium</taxon>
    </lineage>
</organism>
<comment type="similarity">
    <text evidence="3">Belongs to the isocitrate and isopropylmalate dehydrogenases family. LeuB type 1 subfamily.</text>
</comment>
<evidence type="ECO:0000256" key="6">
    <source>
        <dbReference type="ARBA" id="ARBA00022430"/>
    </source>
</evidence>
<protein>
    <recommendedName>
        <fullName evidence="5">3-isopropylmalate dehydrogenase</fullName>
        <ecNumber evidence="5">1.1.1.85</ecNumber>
    </recommendedName>
    <alternativeName>
        <fullName evidence="14">3-IPM-DH</fullName>
    </alternativeName>
</protein>
<accession>A0A560JH94</accession>
<comment type="cofactor">
    <cofactor evidence="1">
        <name>Mn(2+)</name>
        <dbReference type="ChEBI" id="CHEBI:29035"/>
    </cofactor>
</comment>
<evidence type="ECO:0000256" key="13">
    <source>
        <dbReference type="ARBA" id="ARBA00023304"/>
    </source>
</evidence>
<evidence type="ECO:0000256" key="8">
    <source>
        <dbReference type="ARBA" id="ARBA00022723"/>
    </source>
</evidence>
<evidence type="ECO:0000313" key="17">
    <source>
        <dbReference type="Proteomes" id="UP000315914"/>
    </source>
</evidence>
<keyword evidence="6" id="KW-0432">Leucine biosynthesis</keyword>
<dbReference type="InterPro" id="IPR019818">
    <property type="entry name" value="IsoCit/isopropylmalate_DH_CS"/>
</dbReference>
<evidence type="ECO:0000256" key="2">
    <source>
        <dbReference type="ARBA" id="ARBA00001946"/>
    </source>
</evidence>
<dbReference type="PANTHER" id="PTHR43275:SF1">
    <property type="entry name" value="D-MALATE DEHYDROGENASE [DECARBOXYLATING]"/>
    <property type="match status" value="1"/>
</dbReference>
<dbReference type="GO" id="GO:0051287">
    <property type="term" value="F:NAD binding"/>
    <property type="evidence" value="ECO:0007669"/>
    <property type="project" value="InterPro"/>
</dbReference>
<evidence type="ECO:0000313" key="16">
    <source>
        <dbReference type="EMBL" id="TWB70327.1"/>
    </source>
</evidence>
<keyword evidence="11" id="KW-0520">NAD</keyword>
<evidence type="ECO:0000256" key="5">
    <source>
        <dbReference type="ARBA" id="ARBA00013101"/>
    </source>
</evidence>
<evidence type="ECO:0000256" key="4">
    <source>
        <dbReference type="ARBA" id="ARBA00011738"/>
    </source>
</evidence>
<comment type="cofactor">
    <cofactor evidence="2">
        <name>Mg(2+)</name>
        <dbReference type="ChEBI" id="CHEBI:18420"/>
    </cofactor>
</comment>
<dbReference type="EMBL" id="VITW01000008">
    <property type="protein sequence ID" value="TWB70327.1"/>
    <property type="molecule type" value="Genomic_DNA"/>
</dbReference>
<evidence type="ECO:0000259" key="15">
    <source>
        <dbReference type="SMART" id="SM01329"/>
    </source>
</evidence>
<comment type="caution">
    <text evidence="16">The sequence shown here is derived from an EMBL/GenBank/DDBJ whole genome shotgun (WGS) entry which is preliminary data.</text>
</comment>
<evidence type="ECO:0000256" key="9">
    <source>
        <dbReference type="ARBA" id="ARBA00022842"/>
    </source>
</evidence>
<dbReference type="PANTHER" id="PTHR43275">
    <property type="entry name" value="D-MALATE DEHYDROGENASE [DECARBOXYLATING]"/>
    <property type="match status" value="1"/>
</dbReference>
<name>A0A560JH94_9BRAD</name>
<dbReference type="InterPro" id="IPR050501">
    <property type="entry name" value="ICDH/IPMDH"/>
</dbReference>
<dbReference type="SMART" id="SM01329">
    <property type="entry name" value="Iso_dh"/>
    <property type="match status" value="1"/>
</dbReference>
<keyword evidence="12" id="KW-0464">Manganese</keyword>
<dbReference type="STRING" id="1399419.A5906_08605"/>
<dbReference type="Pfam" id="PF00180">
    <property type="entry name" value="Iso_dh"/>
    <property type="match status" value="1"/>
</dbReference>
<feature type="domain" description="Isopropylmalate dehydrogenase-like" evidence="15">
    <location>
        <begin position="8"/>
        <end position="355"/>
    </location>
</feature>
<proteinExistence type="inferred from homology"/>
<dbReference type="GO" id="GO:0009098">
    <property type="term" value="P:L-leucine biosynthetic process"/>
    <property type="evidence" value="ECO:0007669"/>
    <property type="project" value="UniProtKB-KW"/>
</dbReference>
<gene>
    <name evidence="16" type="ORF">FBZ95_108329</name>
</gene>
<dbReference type="SUPFAM" id="SSF53659">
    <property type="entry name" value="Isocitrate/Isopropylmalate dehydrogenase-like"/>
    <property type="match status" value="1"/>
</dbReference>